<evidence type="ECO:0000256" key="9">
    <source>
        <dbReference type="SAM" id="MobiDB-lite"/>
    </source>
</evidence>
<comment type="caution">
    <text evidence="11">The sequence shown here is derived from an EMBL/GenBank/DDBJ whole genome shotgun (WGS) entry which is preliminary data.</text>
</comment>
<keyword evidence="7" id="KW-0238">DNA-binding</keyword>
<gene>
    <name evidence="11" type="ORF">LARSCL_LOCUS8817</name>
</gene>
<dbReference type="GO" id="GO:0032210">
    <property type="term" value="P:regulation of telomere maintenance via telomerase"/>
    <property type="evidence" value="ECO:0007669"/>
    <property type="project" value="TreeGrafter"/>
</dbReference>
<dbReference type="GO" id="GO:0000783">
    <property type="term" value="C:nuclear telomere cap complex"/>
    <property type="evidence" value="ECO:0007669"/>
    <property type="project" value="TreeGrafter"/>
</dbReference>
<dbReference type="SUPFAM" id="SSF50249">
    <property type="entry name" value="Nucleic acid-binding proteins"/>
    <property type="match status" value="2"/>
</dbReference>
<dbReference type="InterPro" id="IPR032042">
    <property type="entry name" value="POT1PC"/>
</dbReference>
<name>A0AAV2A1Y6_9ARAC</name>
<evidence type="ECO:0000256" key="1">
    <source>
        <dbReference type="ARBA" id="ARBA00004123"/>
    </source>
</evidence>
<evidence type="ECO:0000256" key="6">
    <source>
        <dbReference type="ARBA" id="ARBA00022895"/>
    </source>
</evidence>
<dbReference type="InterPro" id="IPR028389">
    <property type="entry name" value="POT1"/>
</dbReference>
<dbReference type="AlphaFoldDB" id="A0AAV2A1Y6"/>
<feature type="region of interest" description="Disordered" evidence="9">
    <location>
        <begin position="153"/>
        <end position="174"/>
    </location>
</feature>
<dbReference type="PANTHER" id="PTHR14513:SF0">
    <property type="entry name" value="PROTECTION OF TELOMERES PROTEIN 1"/>
    <property type="match status" value="1"/>
</dbReference>
<dbReference type="GO" id="GO:0098505">
    <property type="term" value="F:G-rich strand telomeric DNA binding"/>
    <property type="evidence" value="ECO:0007669"/>
    <property type="project" value="TreeGrafter"/>
</dbReference>
<evidence type="ECO:0000259" key="10">
    <source>
        <dbReference type="SMART" id="SM00976"/>
    </source>
</evidence>
<dbReference type="PANTHER" id="PTHR14513">
    <property type="entry name" value="PROTECTION OF TELOMERES 1"/>
    <property type="match status" value="1"/>
</dbReference>
<keyword evidence="6" id="KW-0779">Telomere</keyword>
<comment type="similarity">
    <text evidence="3">Belongs to the telombin family.</text>
</comment>
<dbReference type="InterPro" id="IPR012340">
    <property type="entry name" value="NA-bd_OB-fold"/>
</dbReference>
<protein>
    <recommendedName>
        <fullName evidence="4">Protection of telomeres protein 1</fullName>
    </recommendedName>
</protein>
<dbReference type="Gene3D" id="2.40.50.140">
    <property type="entry name" value="Nucleic acid-binding proteins"/>
    <property type="match status" value="2"/>
</dbReference>
<dbReference type="GO" id="GO:0010521">
    <property type="term" value="F:telomerase inhibitor activity"/>
    <property type="evidence" value="ECO:0007669"/>
    <property type="project" value="TreeGrafter"/>
</dbReference>
<dbReference type="Pfam" id="PF16686">
    <property type="entry name" value="POT1PC"/>
    <property type="match status" value="1"/>
</dbReference>
<comment type="subcellular location">
    <subcellularLocation>
        <location evidence="2">Chromosome</location>
        <location evidence="2">Telomere</location>
    </subcellularLocation>
    <subcellularLocation>
        <location evidence="1">Nucleus</location>
    </subcellularLocation>
</comment>
<evidence type="ECO:0000256" key="5">
    <source>
        <dbReference type="ARBA" id="ARBA00022454"/>
    </source>
</evidence>
<organism evidence="11 12">
    <name type="scientific">Larinioides sclopetarius</name>
    <dbReference type="NCBI Taxonomy" id="280406"/>
    <lineage>
        <taxon>Eukaryota</taxon>
        <taxon>Metazoa</taxon>
        <taxon>Ecdysozoa</taxon>
        <taxon>Arthropoda</taxon>
        <taxon>Chelicerata</taxon>
        <taxon>Arachnida</taxon>
        <taxon>Araneae</taxon>
        <taxon>Araneomorphae</taxon>
        <taxon>Entelegynae</taxon>
        <taxon>Araneoidea</taxon>
        <taxon>Araneidae</taxon>
        <taxon>Larinioides</taxon>
    </lineage>
</organism>
<reference evidence="11 12" key="1">
    <citation type="submission" date="2024-04" db="EMBL/GenBank/DDBJ databases">
        <authorList>
            <person name="Rising A."/>
            <person name="Reimegard J."/>
            <person name="Sonavane S."/>
            <person name="Akerstrom W."/>
            <person name="Nylinder S."/>
            <person name="Hedman E."/>
            <person name="Kallberg Y."/>
        </authorList>
    </citation>
    <scope>NUCLEOTIDE SEQUENCE [LARGE SCALE GENOMIC DNA]</scope>
</reference>
<accession>A0AAV2A1Y6</accession>
<evidence type="ECO:0000313" key="11">
    <source>
        <dbReference type="EMBL" id="CAL1276723.1"/>
    </source>
</evidence>
<sequence length="809" mass="91317">MVVIKMDQNLNTNNKKQSERCPSIVLNAVPSTYKKILFSDLKTGENYQDKAIVGKICQLYPTGKRATGFIRKLVITDALGEECENGPKLTVFLLDQFAQESSAAELEGYIIIANFLLEKSTLNKLNELPFQVLVKKEETQVLFGRKIPPGEARSANNTIKPAKKKNNSHNKDGEDGQVILANSYEYAPIEALQESESKITYNIYGIVENCNLKVVQGKKTQILDLTLTDETEAGFSCSVFGAKDEIFPDVYPGDIVRVHRMQVYKFRGRLKGRCLSPKFILIFSKNSKEHKPKTVAKSFTFVPDDAARVRELFEWYNKKSEPKLISELHRGDYANIICQVIGVYCSKKTEAVTLKIWDGTKTNQFESSHWGLKEEVIDEKLFIIAKNHYVVLFVYGQHVASAAQLKPGQYIEVRDAHLYSPQINPDDCKLCLHTGTKEGRGIEVLSEEDGRVKKLKERLEKIVVDVMECGNQTDDLLSQNNSLFLNCDISAFNSSQKPSQVRNEEEVATVETLNKPLKSSKECALESQKTVVAVLEAAVKPGQYTQEFGVPSQRELQAMDVEDEISTPSQQDPVLNKTPLEFKMFLHNAENQDKPSFPPFPSDVETEWWKAIPAISVTEGFSTVKPSSIAEIVQHDVPHKFRALCAVFSFKPDSKYMRDLIHLYCPNCLYITKDAMPDIVPFEERDGLIYYHCPECSSKEGDKKDLPVLNYTFLLSFELNDGTGSSSLEAHLWKENAVKFFKGVTPEQALTDQAATNSIFQMLWDVCPNCRPFNSKENNFSAYPILDCCIFSYSTPGGTCYQIFDTRLL</sequence>
<keyword evidence="5" id="KW-0158">Chromosome</keyword>
<dbReference type="SMART" id="SM00976">
    <property type="entry name" value="Telo_bind"/>
    <property type="match status" value="1"/>
</dbReference>
<dbReference type="Pfam" id="PF02765">
    <property type="entry name" value="POT1"/>
    <property type="match status" value="1"/>
</dbReference>
<dbReference type="InterPro" id="IPR011564">
    <property type="entry name" value="Telomer_end-bd_POT1/Cdc13"/>
</dbReference>
<keyword evidence="8" id="KW-0539">Nucleus</keyword>
<keyword evidence="12" id="KW-1185">Reference proteome</keyword>
<proteinExistence type="inferred from homology"/>
<feature type="domain" description="Telomeric single stranded DNA binding POT1/Cdc13" evidence="10">
    <location>
        <begin position="186"/>
        <end position="317"/>
    </location>
</feature>
<evidence type="ECO:0000256" key="8">
    <source>
        <dbReference type="ARBA" id="ARBA00023242"/>
    </source>
</evidence>
<evidence type="ECO:0000256" key="3">
    <source>
        <dbReference type="ARBA" id="ARBA00008442"/>
    </source>
</evidence>
<evidence type="ECO:0000313" key="12">
    <source>
        <dbReference type="Proteomes" id="UP001497382"/>
    </source>
</evidence>
<dbReference type="GO" id="GO:0016233">
    <property type="term" value="P:telomere capping"/>
    <property type="evidence" value="ECO:0007669"/>
    <property type="project" value="TreeGrafter"/>
</dbReference>
<evidence type="ECO:0000256" key="2">
    <source>
        <dbReference type="ARBA" id="ARBA00004574"/>
    </source>
</evidence>
<evidence type="ECO:0000256" key="4">
    <source>
        <dbReference type="ARBA" id="ARBA00015253"/>
    </source>
</evidence>
<dbReference type="EMBL" id="CAXIEN010000096">
    <property type="protein sequence ID" value="CAL1276723.1"/>
    <property type="molecule type" value="Genomic_DNA"/>
</dbReference>
<dbReference type="Proteomes" id="UP001497382">
    <property type="component" value="Unassembled WGS sequence"/>
</dbReference>
<evidence type="ECO:0000256" key="7">
    <source>
        <dbReference type="ARBA" id="ARBA00023125"/>
    </source>
</evidence>